<evidence type="ECO:0000313" key="1">
    <source>
        <dbReference type="EMBL" id="MDR6865657.1"/>
    </source>
</evidence>
<proteinExistence type="predicted"/>
<dbReference type="RefSeq" id="WP_310016685.1">
    <property type="nucleotide sequence ID" value="NZ_JAVDUM010000001.1"/>
</dbReference>
<dbReference type="EMBL" id="JAVDUM010000001">
    <property type="protein sequence ID" value="MDR6865657.1"/>
    <property type="molecule type" value="Genomic_DNA"/>
</dbReference>
<evidence type="ECO:0000313" key="2">
    <source>
        <dbReference type="Proteomes" id="UP001259347"/>
    </source>
</evidence>
<gene>
    <name evidence="1" type="ORF">J2Y69_000239</name>
</gene>
<accession>A0ABU1SA11</accession>
<reference evidence="1 2" key="1">
    <citation type="submission" date="2023-07" db="EMBL/GenBank/DDBJ databases">
        <title>Sorghum-associated microbial communities from plants grown in Nebraska, USA.</title>
        <authorList>
            <person name="Schachtman D."/>
        </authorList>
    </citation>
    <scope>NUCLEOTIDE SEQUENCE [LARGE SCALE GENOMIC DNA]</scope>
    <source>
        <strain evidence="1 2">2980</strain>
    </source>
</reference>
<organism evidence="1 2">
    <name type="scientific">Microbacterium resistens</name>
    <dbReference type="NCBI Taxonomy" id="156977"/>
    <lineage>
        <taxon>Bacteria</taxon>
        <taxon>Bacillati</taxon>
        <taxon>Actinomycetota</taxon>
        <taxon>Actinomycetes</taxon>
        <taxon>Micrococcales</taxon>
        <taxon>Microbacteriaceae</taxon>
        <taxon>Microbacterium</taxon>
    </lineage>
</organism>
<keyword evidence="2" id="KW-1185">Reference proteome</keyword>
<sequence length="54" mass="5723">MTAEDTTSRATLTRRTMIWSVPLIAAAVAVPHAAASEASIEFVDAPYTVEKDCG</sequence>
<comment type="caution">
    <text evidence="1">The sequence shown here is derived from an EMBL/GenBank/DDBJ whole genome shotgun (WGS) entry which is preliminary data.</text>
</comment>
<name>A0ABU1SA11_9MICO</name>
<protein>
    <submittedName>
        <fullName evidence="1">Uncharacterized protein</fullName>
    </submittedName>
</protein>
<dbReference type="Proteomes" id="UP001259347">
    <property type="component" value="Unassembled WGS sequence"/>
</dbReference>